<dbReference type="Proteomes" id="UP000549066">
    <property type="component" value="Unassembled WGS sequence"/>
</dbReference>
<sequence>MTEHELSPLFERIAAPATPPTLAHPDVETWRPVGDDDLDLIVELEAAMAAADHPEYAVPRAELADDLGMSFVDRERDSIVALDADGRAVAWGLVHHPPGHDTLVRSILVGGVHPEWRRRGIGRVLLAWQRARGEQQLAASDLRLPGWIMGFSDDRARWAGPLLESEGFTPARYFAGLRRDLREPVDEVRAGEGVRIEALQATRADEVRAARNDAFRDHWGSQPRSEEEWRVFVSSAVFRMDLSVIAVDEASDRVVGFVLSEVNEADWGGQGFSSVHVPLVGVVRGHRGRGVAKALLAAHLTAAGAAGLEYSTLEVDAANPTGAFALYEGMGFRAATTETSYTIVV</sequence>
<keyword evidence="2" id="KW-0012">Acyltransferase</keyword>
<keyword evidence="4" id="KW-0689">Ribosomal protein</keyword>
<keyword evidence="1" id="KW-0808">Transferase</keyword>
<dbReference type="AlphaFoldDB" id="A0A852WT82"/>
<dbReference type="InterPro" id="IPR000182">
    <property type="entry name" value="GNAT_dom"/>
</dbReference>
<organism evidence="4 5">
    <name type="scientific">Agromyces hippuratus</name>
    <dbReference type="NCBI Taxonomy" id="286438"/>
    <lineage>
        <taxon>Bacteria</taxon>
        <taxon>Bacillati</taxon>
        <taxon>Actinomycetota</taxon>
        <taxon>Actinomycetes</taxon>
        <taxon>Micrococcales</taxon>
        <taxon>Microbacteriaceae</taxon>
        <taxon>Agromyces</taxon>
    </lineage>
</organism>
<reference evidence="4 5" key="1">
    <citation type="submission" date="2020-07" db="EMBL/GenBank/DDBJ databases">
        <title>Sequencing the genomes of 1000 actinobacteria strains.</title>
        <authorList>
            <person name="Klenk H.-P."/>
        </authorList>
    </citation>
    <scope>NUCLEOTIDE SEQUENCE [LARGE SCALE GENOMIC DNA]</scope>
    <source>
        <strain evidence="4 5">DSM 8598</strain>
    </source>
</reference>
<name>A0A852WT82_9MICO</name>
<dbReference type="Gene3D" id="3.40.630.30">
    <property type="match status" value="1"/>
</dbReference>
<evidence type="ECO:0000313" key="5">
    <source>
        <dbReference type="Proteomes" id="UP000549066"/>
    </source>
</evidence>
<proteinExistence type="predicted"/>
<comment type="caution">
    <text evidence="4">The sequence shown here is derived from an EMBL/GenBank/DDBJ whole genome shotgun (WGS) entry which is preliminary data.</text>
</comment>
<dbReference type="EMBL" id="JACCFI010000001">
    <property type="protein sequence ID" value="NYG20907.1"/>
    <property type="molecule type" value="Genomic_DNA"/>
</dbReference>
<evidence type="ECO:0000256" key="2">
    <source>
        <dbReference type="ARBA" id="ARBA00023315"/>
    </source>
</evidence>
<dbReference type="SUPFAM" id="SSF55729">
    <property type="entry name" value="Acyl-CoA N-acyltransferases (Nat)"/>
    <property type="match status" value="2"/>
</dbReference>
<dbReference type="GO" id="GO:0005840">
    <property type="term" value="C:ribosome"/>
    <property type="evidence" value="ECO:0007669"/>
    <property type="project" value="UniProtKB-KW"/>
</dbReference>
<keyword evidence="4" id="KW-0687">Ribonucleoprotein</keyword>
<keyword evidence="5" id="KW-1185">Reference proteome</keyword>
<dbReference type="GO" id="GO:0016747">
    <property type="term" value="F:acyltransferase activity, transferring groups other than amino-acyl groups"/>
    <property type="evidence" value="ECO:0007669"/>
    <property type="project" value="InterPro"/>
</dbReference>
<dbReference type="Pfam" id="PF00583">
    <property type="entry name" value="Acetyltransf_1"/>
    <property type="match status" value="2"/>
</dbReference>
<evidence type="ECO:0000256" key="1">
    <source>
        <dbReference type="ARBA" id="ARBA00022679"/>
    </source>
</evidence>
<feature type="domain" description="N-acetyltransferase" evidence="3">
    <location>
        <begin position="194"/>
        <end position="345"/>
    </location>
</feature>
<dbReference type="CDD" id="cd04301">
    <property type="entry name" value="NAT_SF"/>
    <property type="match status" value="1"/>
</dbReference>
<dbReference type="RefSeq" id="WP_179550958.1">
    <property type="nucleotide sequence ID" value="NZ_JACCFI010000001.1"/>
</dbReference>
<dbReference type="PROSITE" id="PS51186">
    <property type="entry name" value="GNAT"/>
    <property type="match status" value="2"/>
</dbReference>
<protein>
    <submittedName>
        <fullName evidence="4">Ribosomal protein S18 acetylase RimI-like enzyme</fullName>
    </submittedName>
</protein>
<dbReference type="PANTHER" id="PTHR43420">
    <property type="entry name" value="ACETYLTRANSFERASE"/>
    <property type="match status" value="1"/>
</dbReference>
<evidence type="ECO:0000259" key="3">
    <source>
        <dbReference type="PROSITE" id="PS51186"/>
    </source>
</evidence>
<accession>A0A852WT82</accession>
<gene>
    <name evidence="4" type="ORF">BJY17_001654</name>
</gene>
<feature type="domain" description="N-acetyltransferase" evidence="3">
    <location>
        <begin position="28"/>
        <end position="192"/>
    </location>
</feature>
<dbReference type="InterPro" id="IPR016181">
    <property type="entry name" value="Acyl_CoA_acyltransferase"/>
</dbReference>
<evidence type="ECO:0000313" key="4">
    <source>
        <dbReference type="EMBL" id="NYG20907.1"/>
    </source>
</evidence>
<dbReference type="InterPro" id="IPR050680">
    <property type="entry name" value="YpeA/RimI_acetyltransf"/>
</dbReference>